<name>A0A4U8Q0K9_9FIRM</name>
<dbReference type="Proteomes" id="UP000306509">
    <property type="component" value="Unassembled WGS sequence"/>
</dbReference>
<proteinExistence type="predicted"/>
<dbReference type="SUPFAM" id="SSF55144">
    <property type="entry name" value="LigT-like"/>
    <property type="match status" value="1"/>
</dbReference>
<dbReference type="PANTHER" id="PTHR40037:SF1">
    <property type="entry name" value="PHOSPHOESTERASE SAOUHSC_00951-RELATED"/>
    <property type="match status" value="1"/>
</dbReference>
<protein>
    <recommendedName>
        <fullName evidence="3">2'-5' RNA ligase</fullName>
    </recommendedName>
</protein>
<dbReference type="AlphaFoldDB" id="A0A4U8Q0K9"/>
<evidence type="ECO:0008006" key="3">
    <source>
        <dbReference type="Google" id="ProtNLM"/>
    </source>
</evidence>
<gene>
    <name evidence="1" type="ORF">DSM106044_04976</name>
</gene>
<reference evidence="1 2" key="1">
    <citation type="journal article" date="2019" name="Anaerobe">
        <title>Detection of Robinsoniella peoriensis in multiple bone samples of a trauma patient.</title>
        <authorList>
            <person name="Schrottner P."/>
            <person name="Hartwich K."/>
            <person name="Bunk B."/>
            <person name="Schober I."/>
            <person name="Helbig S."/>
            <person name="Rudolph W.W."/>
            <person name="Gunzer F."/>
        </authorList>
    </citation>
    <scope>NUCLEOTIDE SEQUENCE [LARGE SCALE GENOMIC DNA]</scope>
    <source>
        <strain evidence="1 2">DSM 106044</strain>
    </source>
</reference>
<accession>A0A4U8Q0K9</accession>
<dbReference type="Pfam" id="PF13563">
    <property type="entry name" value="2_5_RNA_ligase2"/>
    <property type="match status" value="1"/>
</dbReference>
<evidence type="ECO:0000313" key="2">
    <source>
        <dbReference type="Proteomes" id="UP000306509"/>
    </source>
</evidence>
<dbReference type="InterPro" id="IPR050580">
    <property type="entry name" value="2H_phosphoesterase_YjcG-like"/>
</dbReference>
<dbReference type="STRING" id="180332.GCA_000797495_02061"/>
<sequence length="171" mass="19982">MNLRTIMVFPDFKNMEIIDNIRNQYDPLAKLVRPHITLVFPFKDQMSNEELAGILDVRLKFVQPFKIKLGGISKRVDTFGNYLFLNVLQGIDEIRSMNQILYENEFKKFNLGFHYIPHMTIGKLATAQLLQDAYHNVKFNMDSFSTIVHKVSVEMIGENQESVIIIEKHLY</sequence>
<dbReference type="InterPro" id="IPR009097">
    <property type="entry name" value="Cyclic_Pdiesterase"/>
</dbReference>
<dbReference type="RefSeq" id="WP_138003933.1">
    <property type="nucleotide sequence ID" value="NZ_QGQD01000102.1"/>
</dbReference>
<organism evidence="1 2">
    <name type="scientific">Robinsoniella peoriensis</name>
    <dbReference type="NCBI Taxonomy" id="180332"/>
    <lineage>
        <taxon>Bacteria</taxon>
        <taxon>Bacillati</taxon>
        <taxon>Bacillota</taxon>
        <taxon>Clostridia</taxon>
        <taxon>Lachnospirales</taxon>
        <taxon>Lachnospiraceae</taxon>
        <taxon>Robinsoniella</taxon>
    </lineage>
</organism>
<evidence type="ECO:0000313" key="1">
    <source>
        <dbReference type="EMBL" id="TLC98199.1"/>
    </source>
</evidence>
<dbReference type="PANTHER" id="PTHR40037">
    <property type="entry name" value="PHOSPHOESTERASE YJCG-RELATED"/>
    <property type="match status" value="1"/>
</dbReference>
<dbReference type="Gene3D" id="3.90.1140.10">
    <property type="entry name" value="Cyclic phosphodiesterase"/>
    <property type="match status" value="1"/>
</dbReference>
<keyword evidence="2" id="KW-1185">Reference proteome</keyword>
<comment type="caution">
    <text evidence="1">The sequence shown here is derived from an EMBL/GenBank/DDBJ whole genome shotgun (WGS) entry which is preliminary data.</text>
</comment>
<dbReference type="EMBL" id="QGQD01000102">
    <property type="protein sequence ID" value="TLC98199.1"/>
    <property type="molecule type" value="Genomic_DNA"/>
</dbReference>